<dbReference type="InterPro" id="IPR048950">
    <property type="entry name" value="Ppx_GppA_C"/>
</dbReference>
<dbReference type="InterPro" id="IPR030673">
    <property type="entry name" value="PyroPPase_GppA_Ppx"/>
</dbReference>
<dbReference type="InterPro" id="IPR050273">
    <property type="entry name" value="GppA/Ppx_hydrolase"/>
</dbReference>
<name>A0A1I1J5V9_9BURK</name>
<dbReference type="PANTHER" id="PTHR30005">
    <property type="entry name" value="EXOPOLYPHOSPHATASE"/>
    <property type="match status" value="1"/>
</dbReference>
<dbReference type="Gene3D" id="1.10.3210.10">
    <property type="entry name" value="Hypothetical protein af1432"/>
    <property type="match status" value="1"/>
</dbReference>
<evidence type="ECO:0000313" key="4">
    <source>
        <dbReference type="EMBL" id="SFC43382.1"/>
    </source>
</evidence>
<protein>
    <submittedName>
        <fullName evidence="4">Exopolyphosphatase / guanosine-5'-triphosphate,3'-diphosphate pyrophosphatase</fullName>
    </submittedName>
</protein>
<dbReference type="AlphaFoldDB" id="A0A1I1J5V9"/>
<dbReference type="STRING" id="1164594.SAMN05216204_10677"/>
<dbReference type="EMBL" id="FOLD01000006">
    <property type="protein sequence ID" value="SFC43382.1"/>
    <property type="molecule type" value="Genomic_DNA"/>
</dbReference>
<gene>
    <name evidence="4" type="ORF">SAMN05216204_10677</name>
</gene>
<feature type="domain" description="Ppx/GppA phosphatase C-terminal" evidence="3">
    <location>
        <begin position="305"/>
        <end position="471"/>
    </location>
</feature>
<evidence type="ECO:0000259" key="2">
    <source>
        <dbReference type="Pfam" id="PF02541"/>
    </source>
</evidence>
<evidence type="ECO:0000256" key="1">
    <source>
        <dbReference type="ARBA" id="ARBA00022801"/>
    </source>
</evidence>
<dbReference type="Proteomes" id="UP000198639">
    <property type="component" value="Unassembled WGS sequence"/>
</dbReference>
<dbReference type="CDD" id="cd24053">
    <property type="entry name" value="ASKHA_NBD_EcPPX-GppA-like"/>
    <property type="match status" value="1"/>
</dbReference>
<dbReference type="OrthoDB" id="9793035at2"/>
<dbReference type="Pfam" id="PF21447">
    <property type="entry name" value="Ppx-GppA_III"/>
    <property type="match status" value="1"/>
</dbReference>
<dbReference type="GO" id="GO:0016462">
    <property type="term" value="F:pyrophosphatase activity"/>
    <property type="evidence" value="ECO:0007669"/>
    <property type="project" value="TreeGrafter"/>
</dbReference>
<reference evidence="5" key="1">
    <citation type="submission" date="2016-10" db="EMBL/GenBank/DDBJ databases">
        <authorList>
            <person name="Varghese N."/>
            <person name="Submissions S."/>
        </authorList>
    </citation>
    <scope>NUCLEOTIDE SEQUENCE [LARGE SCALE GENOMIC DNA]</scope>
    <source>
        <strain evidence="5">CGMCC 1.12041</strain>
    </source>
</reference>
<evidence type="ECO:0000259" key="3">
    <source>
        <dbReference type="Pfam" id="PF21447"/>
    </source>
</evidence>
<dbReference type="PANTHER" id="PTHR30005:SF0">
    <property type="entry name" value="RETROGRADE REGULATION PROTEIN 2"/>
    <property type="match status" value="1"/>
</dbReference>
<sequence>MFAAVDLGSNSFRLHIGEPAGGRMHIVRTARDPIRLAAGLDQDSMLTEAAMDSAVRCLRDFRAILDEYALDAVRVVATNTLRVARNAELLLPRLEEAIGYPVEVISGEEEGRLVYMGVARAIDRPDERRLVVDIGGGSTEVIAAIGPDINLVESFGIGTHPQTAAFFADGRITAARFDAAVTEARARFEDAADLYKAQGWDAAYASSGTMRAISEVVGKNAIGDGSVTQASLHALRGILLELGHIDAVGMAGIKKDRVPVMVGGLTVMIAVMQELGIDRLIAINAGLRLGVLSDLELRANRRDRRDAAIRACMRRFGVDTQRALRTAGIASRLYEKLEPLDARSHYLCWSAMLHEVGLAVSMTGAHKHGAYIVEHADLPGFTTREQRLMGALILGQKGNLRKIREALLDADVAKAVLALRMAVVFMHARADDDLGGLKPRMKARVDNARIEVDLPGALLEKHPTLGPWLEKEEGAWNEIGMGFLARVAG</sequence>
<organism evidence="4 5">
    <name type="scientific">Massilia yuzhufengensis</name>
    <dbReference type="NCBI Taxonomy" id="1164594"/>
    <lineage>
        <taxon>Bacteria</taxon>
        <taxon>Pseudomonadati</taxon>
        <taxon>Pseudomonadota</taxon>
        <taxon>Betaproteobacteria</taxon>
        <taxon>Burkholderiales</taxon>
        <taxon>Oxalobacteraceae</taxon>
        <taxon>Telluria group</taxon>
        <taxon>Massilia</taxon>
    </lineage>
</organism>
<accession>A0A1I1J5V9</accession>
<dbReference type="PIRSF" id="PIRSF001267">
    <property type="entry name" value="Pyrophosphatase_GppA_Ppx"/>
    <property type="match status" value="1"/>
</dbReference>
<keyword evidence="5" id="KW-1185">Reference proteome</keyword>
<dbReference type="RefSeq" id="WP_091873196.1">
    <property type="nucleotide sequence ID" value="NZ_FOLD01000006.1"/>
</dbReference>
<dbReference type="InterPro" id="IPR003695">
    <property type="entry name" value="Ppx_GppA_N"/>
</dbReference>
<dbReference type="Gene3D" id="3.30.420.40">
    <property type="match status" value="1"/>
</dbReference>
<dbReference type="Gene3D" id="3.30.420.150">
    <property type="entry name" value="Exopolyphosphatase. Domain 2"/>
    <property type="match status" value="1"/>
</dbReference>
<dbReference type="SUPFAM" id="SSF53067">
    <property type="entry name" value="Actin-like ATPase domain"/>
    <property type="match status" value="2"/>
</dbReference>
<dbReference type="SUPFAM" id="SSF109604">
    <property type="entry name" value="HD-domain/PDEase-like"/>
    <property type="match status" value="1"/>
</dbReference>
<proteinExistence type="predicted"/>
<keyword evidence="1" id="KW-0378">Hydrolase</keyword>
<evidence type="ECO:0000313" key="5">
    <source>
        <dbReference type="Proteomes" id="UP000198639"/>
    </source>
</evidence>
<dbReference type="InterPro" id="IPR043129">
    <property type="entry name" value="ATPase_NBD"/>
</dbReference>
<feature type="domain" description="Ppx/GppA phosphatase N-terminal" evidence="2">
    <location>
        <begin position="21"/>
        <end position="298"/>
    </location>
</feature>
<dbReference type="Pfam" id="PF02541">
    <property type="entry name" value="Ppx-GppA"/>
    <property type="match status" value="1"/>
</dbReference>